<accession>A0A1M5HZK2</accession>
<dbReference type="PANTHER" id="PTHR43712:SF2">
    <property type="entry name" value="O-METHYLTRANSFERASE CICE"/>
    <property type="match status" value="1"/>
</dbReference>
<dbReference type="Pfam" id="PF08100">
    <property type="entry name" value="Dimerisation"/>
    <property type="match status" value="1"/>
</dbReference>
<dbReference type="InterPro" id="IPR001077">
    <property type="entry name" value="COMT_C"/>
</dbReference>
<gene>
    <name evidence="7" type="ORF">SAMN05444320_10729</name>
</gene>
<evidence type="ECO:0000259" key="5">
    <source>
        <dbReference type="Pfam" id="PF00891"/>
    </source>
</evidence>
<dbReference type="CDD" id="cd02440">
    <property type="entry name" value="AdoMet_MTases"/>
    <property type="match status" value="1"/>
</dbReference>
<evidence type="ECO:0000256" key="2">
    <source>
        <dbReference type="ARBA" id="ARBA00022679"/>
    </source>
</evidence>
<dbReference type="InterPro" id="IPR016461">
    <property type="entry name" value="COMT-like"/>
</dbReference>
<keyword evidence="8" id="KW-1185">Reference proteome</keyword>
<evidence type="ECO:0000256" key="4">
    <source>
        <dbReference type="SAM" id="MobiDB-lite"/>
    </source>
</evidence>
<dbReference type="InterPro" id="IPR036390">
    <property type="entry name" value="WH_DNA-bd_sf"/>
</dbReference>
<dbReference type="SUPFAM" id="SSF53335">
    <property type="entry name" value="S-adenosyl-L-methionine-dependent methyltransferases"/>
    <property type="match status" value="1"/>
</dbReference>
<dbReference type="GO" id="GO:0032259">
    <property type="term" value="P:methylation"/>
    <property type="evidence" value="ECO:0007669"/>
    <property type="project" value="UniProtKB-KW"/>
</dbReference>
<keyword evidence="1" id="KW-0489">Methyltransferase</keyword>
<dbReference type="PANTHER" id="PTHR43712">
    <property type="entry name" value="PUTATIVE (AFU_ORTHOLOGUE AFUA_4G14580)-RELATED"/>
    <property type="match status" value="1"/>
</dbReference>
<dbReference type="Gene3D" id="1.10.10.10">
    <property type="entry name" value="Winged helix-like DNA-binding domain superfamily/Winged helix DNA-binding domain"/>
    <property type="match status" value="1"/>
</dbReference>
<dbReference type="SUPFAM" id="SSF46785">
    <property type="entry name" value="Winged helix' DNA-binding domain"/>
    <property type="match status" value="1"/>
</dbReference>
<protein>
    <submittedName>
        <fullName evidence="7">Dimerisation domain-containing protein</fullName>
    </submittedName>
</protein>
<dbReference type="Proteomes" id="UP000184501">
    <property type="component" value="Unassembled WGS sequence"/>
</dbReference>
<evidence type="ECO:0000313" key="8">
    <source>
        <dbReference type="Proteomes" id="UP000184501"/>
    </source>
</evidence>
<dbReference type="STRING" id="2017.SAMN05444320_10729"/>
<reference evidence="7 8" key="1">
    <citation type="submission" date="2016-11" db="EMBL/GenBank/DDBJ databases">
        <authorList>
            <person name="Jaros S."/>
            <person name="Januszkiewicz K."/>
            <person name="Wedrychowicz H."/>
        </authorList>
    </citation>
    <scope>NUCLEOTIDE SEQUENCE [LARGE SCALE GENOMIC DNA]</scope>
    <source>
        <strain evidence="7 8">DSM 44523</strain>
    </source>
</reference>
<dbReference type="GO" id="GO:0046983">
    <property type="term" value="F:protein dimerization activity"/>
    <property type="evidence" value="ECO:0007669"/>
    <property type="project" value="InterPro"/>
</dbReference>
<keyword evidence="3" id="KW-0949">S-adenosyl-L-methionine</keyword>
<feature type="domain" description="O-methyltransferase dimerisation" evidence="6">
    <location>
        <begin position="54"/>
        <end position="123"/>
    </location>
</feature>
<feature type="compositionally biased region" description="Low complexity" evidence="4">
    <location>
        <begin position="15"/>
        <end position="37"/>
    </location>
</feature>
<evidence type="ECO:0000259" key="6">
    <source>
        <dbReference type="Pfam" id="PF08100"/>
    </source>
</evidence>
<proteinExistence type="predicted"/>
<dbReference type="InterPro" id="IPR012967">
    <property type="entry name" value="COMT_dimerisation"/>
</dbReference>
<feature type="compositionally biased region" description="Basic and acidic residues" evidence="4">
    <location>
        <begin position="1"/>
        <end position="14"/>
    </location>
</feature>
<feature type="domain" description="O-methyltransferase C-terminal" evidence="5">
    <location>
        <begin position="173"/>
        <end position="364"/>
    </location>
</feature>
<evidence type="ECO:0000313" key="7">
    <source>
        <dbReference type="EMBL" id="SHG21395.1"/>
    </source>
</evidence>
<dbReference type="Gene3D" id="1.20.58.1390">
    <property type="match status" value="1"/>
</dbReference>
<dbReference type="EMBL" id="FQVN01000007">
    <property type="protein sequence ID" value="SHG21395.1"/>
    <property type="molecule type" value="Genomic_DNA"/>
</dbReference>
<sequence length="386" mass="41944">MPDDERTRHVKSTESADSAESSGSAGSAGSAESFSDADAGRGPGTLDMAGLSRILLGHAAFQYLNAACELELFELLRAEPDLDAEQVGAELGLAERATDILLLGCTALGLVTGNQGRYRVAAVVAELMATEDWRRFRDIVAFEQYVVYEGQADFTESLRTNSNVGLRRVPGTGVDLYRRLAQNPHLESVFYRYMRSWSELAHRHLVERLDWSDCAAVLDCGGGDAVNAIALARAQPRMRVTVLEIPATAPIAARRIAEAGLTERVSVAVGDMFTDPFPTGFDCVLFAHQMVIWTPEECTALLRKAHAALRPGGRVVLFNSMSHDEGDGPVVAALDSVYFAALPAEGGMIYPWSRHERNLRAAGFGRLHRIPCPGWTPHGILVGHRD</sequence>
<organism evidence="7 8">
    <name type="scientific">Streptoalloteichus hindustanus</name>
    <dbReference type="NCBI Taxonomy" id="2017"/>
    <lineage>
        <taxon>Bacteria</taxon>
        <taxon>Bacillati</taxon>
        <taxon>Actinomycetota</taxon>
        <taxon>Actinomycetes</taxon>
        <taxon>Pseudonocardiales</taxon>
        <taxon>Pseudonocardiaceae</taxon>
        <taxon>Streptoalloteichus</taxon>
    </lineage>
</organism>
<dbReference type="PROSITE" id="PS51683">
    <property type="entry name" value="SAM_OMT_II"/>
    <property type="match status" value="1"/>
</dbReference>
<name>A0A1M5HZK2_STRHI</name>
<dbReference type="InterPro" id="IPR036388">
    <property type="entry name" value="WH-like_DNA-bd_sf"/>
</dbReference>
<dbReference type="GO" id="GO:0008171">
    <property type="term" value="F:O-methyltransferase activity"/>
    <property type="evidence" value="ECO:0007669"/>
    <property type="project" value="InterPro"/>
</dbReference>
<dbReference type="AlphaFoldDB" id="A0A1M5HZK2"/>
<dbReference type="Pfam" id="PF00891">
    <property type="entry name" value="Methyltransf_2"/>
    <property type="match status" value="1"/>
</dbReference>
<evidence type="ECO:0000256" key="3">
    <source>
        <dbReference type="ARBA" id="ARBA00022691"/>
    </source>
</evidence>
<dbReference type="InterPro" id="IPR029063">
    <property type="entry name" value="SAM-dependent_MTases_sf"/>
</dbReference>
<dbReference type="Gene3D" id="3.40.50.150">
    <property type="entry name" value="Vaccinia Virus protein VP39"/>
    <property type="match status" value="1"/>
</dbReference>
<evidence type="ECO:0000256" key="1">
    <source>
        <dbReference type="ARBA" id="ARBA00022603"/>
    </source>
</evidence>
<feature type="region of interest" description="Disordered" evidence="4">
    <location>
        <begin position="1"/>
        <end position="39"/>
    </location>
</feature>
<keyword evidence="2" id="KW-0808">Transferase</keyword>